<organism evidence="2 3">
    <name type="scientific">Tanacetum coccineum</name>
    <dbReference type="NCBI Taxonomy" id="301880"/>
    <lineage>
        <taxon>Eukaryota</taxon>
        <taxon>Viridiplantae</taxon>
        <taxon>Streptophyta</taxon>
        <taxon>Embryophyta</taxon>
        <taxon>Tracheophyta</taxon>
        <taxon>Spermatophyta</taxon>
        <taxon>Magnoliopsida</taxon>
        <taxon>eudicotyledons</taxon>
        <taxon>Gunneridae</taxon>
        <taxon>Pentapetalae</taxon>
        <taxon>asterids</taxon>
        <taxon>campanulids</taxon>
        <taxon>Asterales</taxon>
        <taxon>Asteraceae</taxon>
        <taxon>Asteroideae</taxon>
        <taxon>Anthemideae</taxon>
        <taxon>Anthemidinae</taxon>
        <taxon>Tanacetum</taxon>
    </lineage>
</organism>
<gene>
    <name evidence="2" type="ORF">Tco_0750928</name>
</gene>
<reference evidence="2" key="1">
    <citation type="journal article" date="2022" name="Int. J. Mol. Sci.">
        <title>Draft Genome of Tanacetum Coccineum: Genomic Comparison of Closely Related Tanacetum-Family Plants.</title>
        <authorList>
            <person name="Yamashiro T."/>
            <person name="Shiraishi A."/>
            <person name="Nakayama K."/>
            <person name="Satake H."/>
        </authorList>
    </citation>
    <scope>NUCLEOTIDE SEQUENCE</scope>
</reference>
<feature type="compositionally biased region" description="Polar residues" evidence="1">
    <location>
        <begin position="353"/>
        <end position="368"/>
    </location>
</feature>
<evidence type="ECO:0000313" key="3">
    <source>
        <dbReference type="Proteomes" id="UP001151760"/>
    </source>
</evidence>
<feature type="region of interest" description="Disordered" evidence="1">
    <location>
        <begin position="1"/>
        <end position="59"/>
    </location>
</feature>
<evidence type="ECO:0000313" key="2">
    <source>
        <dbReference type="EMBL" id="GJS84387.1"/>
    </source>
</evidence>
<proteinExistence type="predicted"/>
<feature type="compositionally biased region" description="Basic and acidic residues" evidence="1">
    <location>
        <begin position="17"/>
        <end position="31"/>
    </location>
</feature>
<dbReference type="EMBL" id="BQNB010010970">
    <property type="protein sequence ID" value="GJS84387.1"/>
    <property type="molecule type" value="Genomic_DNA"/>
</dbReference>
<sequence>MRWKRISDKKMKHKAKNDKTEHGMEKCENTKSNRSQRLKSTAEIKRPQPRSNPKNHRIPSVSKISCLSNNIEKVEEHHKNLQFFKTPNHMSSEGNDIKLAIRNEKCMKLFDAHFQEPDGSTIRHHLLLDKVKSLGMNEKKRVKMEIRERNVIEGMSIITGTNPTRISFDESDDEDYTIVFDKNSFSYQIISTNDLKMDLENDNEKVNKPLLPSPEPSVSCNDDLDFFKAFENEFPAIIYNDALTSKSDFSTEPTLCPQHIDKFDLKDETSLSEYDEVEQSVLYFNDRFPFNIVYPNDLKSNKGNDDNKIDMIQSLGVRIYQKSQENHQKRASTDTGTEECTKAESKAKKKSTLSQTVKGKSNHGQQKGTEVYSRAPKHNGKVNSVKSRAIISHSNNEAHVSLKKAHMDVGFALISLRKETQVSLKWIASLAIRVRSLSDLTAQNVDPMIG</sequence>
<keyword evidence="3" id="KW-1185">Reference proteome</keyword>
<name>A0ABQ4Z5T9_9ASTR</name>
<comment type="caution">
    <text evidence="2">The sequence shown here is derived from an EMBL/GenBank/DDBJ whole genome shotgun (WGS) entry which is preliminary data.</text>
</comment>
<protein>
    <submittedName>
        <fullName evidence="2">Uncharacterized protein</fullName>
    </submittedName>
</protein>
<evidence type="ECO:0000256" key="1">
    <source>
        <dbReference type="SAM" id="MobiDB-lite"/>
    </source>
</evidence>
<accession>A0ABQ4Z5T9</accession>
<dbReference type="Proteomes" id="UP001151760">
    <property type="component" value="Unassembled WGS sequence"/>
</dbReference>
<feature type="region of interest" description="Disordered" evidence="1">
    <location>
        <begin position="322"/>
        <end position="382"/>
    </location>
</feature>
<reference evidence="2" key="2">
    <citation type="submission" date="2022-01" db="EMBL/GenBank/DDBJ databases">
        <authorList>
            <person name="Yamashiro T."/>
            <person name="Shiraishi A."/>
            <person name="Satake H."/>
            <person name="Nakayama K."/>
        </authorList>
    </citation>
    <scope>NUCLEOTIDE SEQUENCE</scope>
</reference>